<feature type="compositionally biased region" description="Gly residues" evidence="1">
    <location>
        <begin position="106"/>
        <end position="116"/>
    </location>
</feature>
<dbReference type="RefSeq" id="WP_208155468.1">
    <property type="nucleotide sequence ID" value="NZ_JAGEVF010000051.1"/>
</dbReference>
<feature type="non-terminal residue" evidence="2">
    <location>
        <position position="155"/>
    </location>
</feature>
<keyword evidence="3" id="KW-1185">Reference proteome</keyword>
<dbReference type="Proteomes" id="UP000676776">
    <property type="component" value="Unassembled WGS sequence"/>
</dbReference>
<dbReference type="EMBL" id="JAGEVF010000051">
    <property type="protein sequence ID" value="MBO3118101.1"/>
    <property type="molecule type" value="Genomic_DNA"/>
</dbReference>
<feature type="compositionally biased region" description="Pro residues" evidence="1">
    <location>
        <begin position="124"/>
        <end position="135"/>
    </location>
</feature>
<gene>
    <name evidence="2" type="ORF">J4050_15215</name>
</gene>
<organism evidence="2 3">
    <name type="scientific">Winogradskyella pelagia</name>
    <dbReference type="NCBI Taxonomy" id="2819984"/>
    <lineage>
        <taxon>Bacteria</taxon>
        <taxon>Pseudomonadati</taxon>
        <taxon>Bacteroidota</taxon>
        <taxon>Flavobacteriia</taxon>
        <taxon>Flavobacteriales</taxon>
        <taxon>Flavobacteriaceae</taxon>
        <taxon>Winogradskyella</taxon>
    </lineage>
</organism>
<name>A0ABS3T5S3_9FLAO</name>
<evidence type="ECO:0000313" key="3">
    <source>
        <dbReference type="Proteomes" id="UP000676776"/>
    </source>
</evidence>
<protein>
    <submittedName>
        <fullName evidence="2">Uncharacterized protein</fullName>
    </submittedName>
</protein>
<proteinExistence type="predicted"/>
<evidence type="ECO:0000256" key="1">
    <source>
        <dbReference type="SAM" id="MobiDB-lite"/>
    </source>
</evidence>
<accession>A0ABS3T5S3</accession>
<feature type="non-terminal residue" evidence="2">
    <location>
        <position position="1"/>
    </location>
</feature>
<reference evidence="2 3" key="1">
    <citation type="submission" date="2021-03" db="EMBL/GenBank/DDBJ databases">
        <title>Winogradskyella sp. nov., isolated from costal sediment.</title>
        <authorList>
            <person name="Gao C."/>
        </authorList>
    </citation>
    <scope>NUCLEOTIDE SEQUENCE [LARGE SCALE GENOMIC DNA]</scope>
    <source>
        <strain evidence="2 3">DF17</strain>
    </source>
</reference>
<evidence type="ECO:0000313" key="2">
    <source>
        <dbReference type="EMBL" id="MBO3118101.1"/>
    </source>
</evidence>
<feature type="region of interest" description="Disordered" evidence="1">
    <location>
        <begin position="104"/>
        <end position="137"/>
    </location>
</feature>
<comment type="caution">
    <text evidence="2">The sequence shown here is derived from an EMBL/GenBank/DDBJ whole genome shotgun (WGS) entry which is preliminary data.</text>
</comment>
<sequence length="155" mass="16591">NYKQLLVTYPKVLEDGDYVYDIDQATASVINDESLLFRSQCSDPSAEIWEWEQTCTPVVCQAGGNHMPGQHCNGEPWEQPTTICTGAWVVTGCDTYIDGTPDGAGTTTGGTNGGGADPDNDNPPAEPDLPDPIPAVPFNTHQEQIINCLGHADVN</sequence>